<feature type="region of interest" description="Disordered" evidence="1">
    <location>
        <begin position="93"/>
        <end position="305"/>
    </location>
</feature>
<dbReference type="Proteomes" id="UP000813385">
    <property type="component" value="Unassembled WGS sequence"/>
</dbReference>
<comment type="caution">
    <text evidence="2">The sequence shown here is derived from an EMBL/GenBank/DDBJ whole genome shotgun (WGS) entry which is preliminary data.</text>
</comment>
<evidence type="ECO:0000313" key="2">
    <source>
        <dbReference type="EMBL" id="KAH7361392.1"/>
    </source>
</evidence>
<keyword evidence="3" id="KW-1185">Reference proteome</keyword>
<gene>
    <name evidence="2" type="ORF">B0T11DRAFT_296990</name>
</gene>
<dbReference type="OrthoDB" id="7475980at2759"/>
<organism evidence="2 3">
    <name type="scientific">Plectosphaerella cucumerina</name>
    <dbReference type="NCBI Taxonomy" id="40658"/>
    <lineage>
        <taxon>Eukaryota</taxon>
        <taxon>Fungi</taxon>
        <taxon>Dikarya</taxon>
        <taxon>Ascomycota</taxon>
        <taxon>Pezizomycotina</taxon>
        <taxon>Sordariomycetes</taxon>
        <taxon>Hypocreomycetidae</taxon>
        <taxon>Glomerellales</taxon>
        <taxon>Plectosphaerellaceae</taxon>
        <taxon>Plectosphaerella</taxon>
    </lineage>
</organism>
<dbReference type="AlphaFoldDB" id="A0A8K0X299"/>
<reference evidence="2" key="1">
    <citation type="journal article" date="2021" name="Nat. Commun.">
        <title>Genetic determinants of endophytism in the Arabidopsis root mycobiome.</title>
        <authorList>
            <person name="Mesny F."/>
            <person name="Miyauchi S."/>
            <person name="Thiergart T."/>
            <person name="Pickel B."/>
            <person name="Atanasova L."/>
            <person name="Karlsson M."/>
            <person name="Huettel B."/>
            <person name="Barry K.W."/>
            <person name="Haridas S."/>
            <person name="Chen C."/>
            <person name="Bauer D."/>
            <person name="Andreopoulos W."/>
            <person name="Pangilinan J."/>
            <person name="LaButti K."/>
            <person name="Riley R."/>
            <person name="Lipzen A."/>
            <person name="Clum A."/>
            <person name="Drula E."/>
            <person name="Henrissat B."/>
            <person name="Kohler A."/>
            <person name="Grigoriev I.V."/>
            <person name="Martin F.M."/>
            <person name="Hacquard S."/>
        </authorList>
    </citation>
    <scope>NUCLEOTIDE SEQUENCE</scope>
    <source>
        <strain evidence="2">MPI-CAGE-AT-0016</strain>
    </source>
</reference>
<feature type="compositionally biased region" description="Polar residues" evidence="1">
    <location>
        <begin position="204"/>
        <end position="305"/>
    </location>
</feature>
<feature type="compositionally biased region" description="Polar residues" evidence="1">
    <location>
        <begin position="186"/>
        <end position="195"/>
    </location>
</feature>
<sequence>MPPLGPAQLATPRAPRNGPVDPDADLYIWDHCSWSEVVIATQGTLLEPEARIRLCTPPRSPEPEAADTTDGIAKTATTRLLDAQRTETLLNGFPKSNQTLVPEVPETLSRRASLPRSQSREPRGKGLDLQADGIETPSNRLATRHDQSTPAALKRPRAHEPELPAELAKSPVPTTQVSHSAKKIKQNSATSTFQPHKTPLQVMVASQRSSLDAGPPQTSLPQTSLPQTSLPQTSLPQTSLPQTSLPQTSLPQTSLPQTETRPPIRSASQIKAPQSKAPQSKATQSKISQSKTSRGDPSQIKAPQNLPSITKALQLENYQNNLLRSAPRQTKAQQTKTQESMPLPISAAKTDRRLDHEYLSRMNTARWIQGQKVENRRMSSAHYDFRTGFLGNGGSSTSSRRPRITRRYHHRLLWRH</sequence>
<protein>
    <submittedName>
        <fullName evidence="2">Uncharacterized protein</fullName>
    </submittedName>
</protein>
<evidence type="ECO:0000256" key="1">
    <source>
        <dbReference type="SAM" id="MobiDB-lite"/>
    </source>
</evidence>
<proteinExistence type="predicted"/>
<name>A0A8K0X299_9PEZI</name>
<accession>A0A8K0X299</accession>
<dbReference type="EMBL" id="JAGPXD010000003">
    <property type="protein sequence ID" value="KAH7361392.1"/>
    <property type="molecule type" value="Genomic_DNA"/>
</dbReference>
<evidence type="ECO:0000313" key="3">
    <source>
        <dbReference type="Proteomes" id="UP000813385"/>
    </source>
</evidence>